<dbReference type="AlphaFoldDB" id="A0A1Y5I2I1"/>
<gene>
    <name evidence="1" type="ORF">BE221DRAFT_195560</name>
</gene>
<evidence type="ECO:0000313" key="1">
    <source>
        <dbReference type="EMBL" id="OUS43690.1"/>
    </source>
</evidence>
<dbReference type="Proteomes" id="UP000195557">
    <property type="component" value="Unassembled WGS sequence"/>
</dbReference>
<name>A0A1Y5I2I1_OSTTA</name>
<proteinExistence type="predicted"/>
<dbReference type="EMBL" id="KZ155827">
    <property type="protein sequence ID" value="OUS43690.1"/>
    <property type="molecule type" value="Genomic_DNA"/>
</dbReference>
<reference evidence="1" key="1">
    <citation type="submission" date="2017-04" db="EMBL/GenBank/DDBJ databases">
        <title>Population genomics of picophytoplankton unveils novel chromosome hypervariability.</title>
        <authorList>
            <consortium name="DOE Joint Genome Institute"/>
            <person name="Blanc-Mathieu R."/>
            <person name="Krasovec M."/>
            <person name="Hebrard M."/>
            <person name="Yau S."/>
            <person name="Desgranges E."/>
            <person name="Martin J."/>
            <person name="Schackwitz W."/>
            <person name="Kuo A."/>
            <person name="Salin G."/>
            <person name="Donnadieu C."/>
            <person name="Desdevises Y."/>
            <person name="Sanchez-Ferandin S."/>
            <person name="Moreau H."/>
            <person name="Rivals E."/>
            <person name="Grigoriev I.V."/>
            <person name="Grimsley N."/>
            <person name="Eyre-Walker A."/>
            <person name="Piganeau G."/>
        </authorList>
    </citation>
    <scope>NUCLEOTIDE SEQUENCE [LARGE SCALE GENOMIC DNA]</scope>
    <source>
        <strain evidence="1">RCC 1115</strain>
    </source>
</reference>
<organism evidence="1">
    <name type="scientific">Ostreococcus tauri</name>
    <name type="common">Marine green alga</name>
    <dbReference type="NCBI Taxonomy" id="70448"/>
    <lineage>
        <taxon>Eukaryota</taxon>
        <taxon>Viridiplantae</taxon>
        <taxon>Chlorophyta</taxon>
        <taxon>Mamiellophyceae</taxon>
        <taxon>Mamiellales</taxon>
        <taxon>Bathycoccaceae</taxon>
        <taxon>Ostreococcus</taxon>
    </lineage>
</organism>
<sequence>MVSPEVAVCALCRTYIKSLVESGAYDDSLSEIVKEKVVKKVMARRRDATDASFVDKESASIQKLIASQFEAETKRAARR</sequence>
<accession>A0A1Y5I2I1</accession>
<protein>
    <submittedName>
        <fullName evidence="1">Uncharacterized protein</fullName>
    </submittedName>
</protein>